<dbReference type="Proteomes" id="UP000824469">
    <property type="component" value="Unassembled WGS sequence"/>
</dbReference>
<gene>
    <name evidence="1" type="ORF">KI387_012759</name>
</gene>
<dbReference type="AlphaFoldDB" id="A0AA38CH05"/>
<proteinExistence type="predicted"/>
<evidence type="ECO:0000313" key="1">
    <source>
        <dbReference type="EMBL" id="KAH9301176.1"/>
    </source>
</evidence>
<evidence type="ECO:0000313" key="2">
    <source>
        <dbReference type="Proteomes" id="UP000824469"/>
    </source>
</evidence>
<keyword evidence="2" id="KW-1185">Reference proteome</keyword>
<protein>
    <submittedName>
        <fullName evidence="1">Uncharacterized protein</fullName>
    </submittedName>
</protein>
<reference evidence="1 2" key="1">
    <citation type="journal article" date="2021" name="Nat. Plants">
        <title>The Taxus genome provides insights into paclitaxel biosynthesis.</title>
        <authorList>
            <person name="Xiong X."/>
            <person name="Gou J."/>
            <person name="Liao Q."/>
            <person name="Li Y."/>
            <person name="Zhou Q."/>
            <person name="Bi G."/>
            <person name="Li C."/>
            <person name="Du R."/>
            <person name="Wang X."/>
            <person name="Sun T."/>
            <person name="Guo L."/>
            <person name="Liang H."/>
            <person name="Lu P."/>
            <person name="Wu Y."/>
            <person name="Zhang Z."/>
            <person name="Ro D.K."/>
            <person name="Shang Y."/>
            <person name="Huang S."/>
            <person name="Yan J."/>
        </authorList>
    </citation>
    <scope>NUCLEOTIDE SEQUENCE [LARGE SCALE GENOMIC DNA]</scope>
    <source>
        <strain evidence="1">Ta-2019</strain>
    </source>
</reference>
<feature type="non-terminal residue" evidence="1">
    <location>
        <position position="172"/>
    </location>
</feature>
<name>A0AA38CH05_TAXCH</name>
<dbReference type="EMBL" id="JAHRHJ020000009">
    <property type="protein sequence ID" value="KAH9301176.1"/>
    <property type="molecule type" value="Genomic_DNA"/>
</dbReference>
<comment type="caution">
    <text evidence="1">The sequence shown here is derived from an EMBL/GenBank/DDBJ whole genome shotgun (WGS) entry which is preliminary data.</text>
</comment>
<accession>A0AA38CH05</accession>
<organism evidence="1 2">
    <name type="scientific">Taxus chinensis</name>
    <name type="common">Chinese yew</name>
    <name type="synonym">Taxus wallichiana var. chinensis</name>
    <dbReference type="NCBI Taxonomy" id="29808"/>
    <lineage>
        <taxon>Eukaryota</taxon>
        <taxon>Viridiplantae</taxon>
        <taxon>Streptophyta</taxon>
        <taxon>Embryophyta</taxon>
        <taxon>Tracheophyta</taxon>
        <taxon>Spermatophyta</taxon>
        <taxon>Pinopsida</taxon>
        <taxon>Pinidae</taxon>
        <taxon>Conifers II</taxon>
        <taxon>Cupressales</taxon>
        <taxon>Taxaceae</taxon>
        <taxon>Taxus</taxon>
    </lineage>
</organism>
<sequence length="172" mass="20226">MVFTSAISYRRLQEVFFYDSMLKSESIERVIGDSHNTIIKFEIVVAFIYNYLLLHPFKEDVMVFTDFFIYPIHQVSLREEMDSYHVPDPLLWVEEADTQPNDIGCREDYLGKRYQEFLLYTQVIHVFFLHGGPDPSKLPPLDLTNAHSPIDSANDHLNEFWDNVMDAFLLLL</sequence>